<sequence length="259" mass="29530">METLKPHSLPGRTSTDGVDVLLGQYQLLTKASCCPLPGFLLYILSSLMQPGTTILMLEFDFVLNEALEKDDVGKPKDWLLGYVSTTKKACLGKECFQLFLHDHHFVLEDSIQRYKLGEEWLESGLAEKELGMQVNSQLNMSHQYAQVAKKAKRILACISNSVASRTRAATVPLYSALVRLHLKSCVLFWAPHYKKDVQLLECVQRIAELGKGLEHKSYEKQLRELGVFRLEKRRFRVNLFVLYNYLKRGCSQVGFSNKV</sequence>
<reference evidence="1" key="1">
    <citation type="submission" date="2019-10" db="EMBL/GenBank/DDBJ databases">
        <authorList>
            <person name="Soares A.E.R."/>
            <person name="Aleixo A."/>
            <person name="Schneider P."/>
            <person name="Miyaki C.Y."/>
            <person name="Schneider M.P."/>
            <person name="Mello C."/>
            <person name="Vasconcelos A.T.R."/>
        </authorList>
    </citation>
    <scope>NUCLEOTIDE SEQUENCE</scope>
    <source>
        <tissue evidence="1">Muscle</tissue>
    </source>
</reference>
<evidence type="ECO:0000313" key="2">
    <source>
        <dbReference type="Proteomes" id="UP001145742"/>
    </source>
</evidence>
<organism evidence="1 2">
    <name type="scientific">Willisornis vidua</name>
    <name type="common">Xingu scale-backed antbird</name>
    <dbReference type="NCBI Taxonomy" id="1566151"/>
    <lineage>
        <taxon>Eukaryota</taxon>
        <taxon>Metazoa</taxon>
        <taxon>Chordata</taxon>
        <taxon>Craniata</taxon>
        <taxon>Vertebrata</taxon>
        <taxon>Euteleostomi</taxon>
        <taxon>Archelosauria</taxon>
        <taxon>Archosauria</taxon>
        <taxon>Dinosauria</taxon>
        <taxon>Saurischia</taxon>
        <taxon>Theropoda</taxon>
        <taxon>Coelurosauria</taxon>
        <taxon>Aves</taxon>
        <taxon>Neognathae</taxon>
        <taxon>Neoaves</taxon>
        <taxon>Telluraves</taxon>
        <taxon>Australaves</taxon>
        <taxon>Passeriformes</taxon>
        <taxon>Thamnophilidae</taxon>
        <taxon>Willisornis</taxon>
    </lineage>
</organism>
<gene>
    <name evidence="1" type="ORF">WISP_113098</name>
</gene>
<dbReference type="EMBL" id="WHWB01034461">
    <property type="protein sequence ID" value="KAJ7409624.1"/>
    <property type="molecule type" value="Genomic_DNA"/>
</dbReference>
<name>A0ABQ9CVQ1_9PASS</name>
<dbReference type="PANTHER" id="PTHR33332">
    <property type="entry name" value="REVERSE TRANSCRIPTASE DOMAIN-CONTAINING PROTEIN"/>
    <property type="match status" value="1"/>
</dbReference>
<dbReference type="Proteomes" id="UP001145742">
    <property type="component" value="Unassembled WGS sequence"/>
</dbReference>
<proteinExistence type="predicted"/>
<accession>A0ABQ9CVQ1</accession>
<evidence type="ECO:0000313" key="1">
    <source>
        <dbReference type="EMBL" id="KAJ7409624.1"/>
    </source>
</evidence>
<keyword evidence="2" id="KW-1185">Reference proteome</keyword>
<protein>
    <submittedName>
        <fullName evidence="1">Uncharacterized protein</fullName>
    </submittedName>
</protein>
<comment type="caution">
    <text evidence="1">The sequence shown here is derived from an EMBL/GenBank/DDBJ whole genome shotgun (WGS) entry which is preliminary data.</text>
</comment>